<dbReference type="RefSeq" id="WP_144899783.1">
    <property type="nucleotide sequence ID" value="NZ_VLKN01000005.1"/>
</dbReference>
<comment type="caution">
    <text evidence="1">The sequence shown here is derived from an EMBL/GenBank/DDBJ whole genome shotgun (WGS) entry which is preliminary data.</text>
</comment>
<organism evidence="1 2">
    <name type="scientific">Luteimonas cucumeris</name>
    <dbReference type="NCBI Taxonomy" id="985012"/>
    <lineage>
        <taxon>Bacteria</taxon>
        <taxon>Pseudomonadati</taxon>
        <taxon>Pseudomonadota</taxon>
        <taxon>Gammaproteobacteria</taxon>
        <taxon>Lysobacterales</taxon>
        <taxon>Lysobacteraceae</taxon>
        <taxon>Luteimonas</taxon>
    </lineage>
</organism>
<protein>
    <submittedName>
        <fullName evidence="1">Uncharacterized protein</fullName>
    </submittedName>
</protein>
<dbReference type="Proteomes" id="UP000315167">
    <property type="component" value="Unassembled WGS sequence"/>
</dbReference>
<proteinExistence type="predicted"/>
<dbReference type="AlphaFoldDB" id="A0A562L277"/>
<gene>
    <name evidence="1" type="ORF">IP90_02293</name>
</gene>
<evidence type="ECO:0000313" key="1">
    <source>
        <dbReference type="EMBL" id="TWI01733.1"/>
    </source>
</evidence>
<accession>A0A562L277</accession>
<keyword evidence="2" id="KW-1185">Reference proteome</keyword>
<reference evidence="1 2" key="1">
    <citation type="journal article" date="2015" name="Stand. Genomic Sci.">
        <title>Genomic Encyclopedia of Bacterial and Archaeal Type Strains, Phase III: the genomes of soil and plant-associated and newly described type strains.</title>
        <authorList>
            <person name="Whitman W.B."/>
            <person name="Woyke T."/>
            <person name="Klenk H.P."/>
            <person name="Zhou Y."/>
            <person name="Lilburn T.G."/>
            <person name="Beck B.J."/>
            <person name="De Vos P."/>
            <person name="Vandamme P."/>
            <person name="Eisen J.A."/>
            <person name="Garrity G."/>
            <person name="Hugenholtz P."/>
            <person name="Kyrpides N.C."/>
        </authorList>
    </citation>
    <scope>NUCLEOTIDE SEQUENCE [LARGE SCALE GENOMIC DNA]</scope>
    <source>
        <strain evidence="1 2">CGMCC 1.10821</strain>
    </source>
</reference>
<sequence length="80" mass="9534">MSDFKPQQKMLSERDAQLCDVFGREARLYFNEASWNEVCQRVSLHWEMLRRSDEPSWAIVRPLVQRAFEQAEEELRSNAS</sequence>
<name>A0A562L277_9GAMM</name>
<dbReference type="EMBL" id="VLKN01000005">
    <property type="protein sequence ID" value="TWI01733.1"/>
    <property type="molecule type" value="Genomic_DNA"/>
</dbReference>
<evidence type="ECO:0000313" key="2">
    <source>
        <dbReference type="Proteomes" id="UP000315167"/>
    </source>
</evidence>